<dbReference type="PANTHER" id="PTHR40084">
    <property type="entry name" value="PHOSPHOHYDROLASE, PHP FAMILY"/>
    <property type="match status" value="1"/>
</dbReference>
<dbReference type="Proteomes" id="UP000178783">
    <property type="component" value="Unassembled WGS sequence"/>
</dbReference>
<dbReference type="AlphaFoldDB" id="A0A1F5SB03"/>
<feature type="compositionally biased region" description="Basic and acidic residues" evidence="1">
    <location>
        <begin position="295"/>
        <end position="306"/>
    </location>
</feature>
<gene>
    <name evidence="2" type="ORF">A3H66_01525</name>
</gene>
<protein>
    <recommendedName>
        <fullName evidence="4">DNA helicase UvrD</fullName>
    </recommendedName>
</protein>
<evidence type="ECO:0000256" key="1">
    <source>
        <dbReference type="SAM" id="MobiDB-lite"/>
    </source>
</evidence>
<organism evidence="2 3">
    <name type="scientific">Candidatus Falkowbacteria bacterium RIFCSPLOWO2_02_FULL_45_21</name>
    <dbReference type="NCBI Taxonomy" id="1797989"/>
    <lineage>
        <taxon>Bacteria</taxon>
        <taxon>Candidatus Falkowiibacteriota</taxon>
    </lineage>
</organism>
<comment type="caution">
    <text evidence="2">The sequence shown here is derived from an EMBL/GenBank/DDBJ whole genome shotgun (WGS) entry which is preliminary data.</text>
</comment>
<dbReference type="EMBL" id="MFFW01000058">
    <property type="protein sequence ID" value="OGF23633.1"/>
    <property type="molecule type" value="Genomic_DNA"/>
</dbReference>
<dbReference type="InterPro" id="IPR016195">
    <property type="entry name" value="Pol/histidinol_Pase-like"/>
</dbReference>
<dbReference type="CDD" id="cd19067">
    <property type="entry name" value="PfuEndoQ-like"/>
    <property type="match status" value="1"/>
</dbReference>
<evidence type="ECO:0000313" key="3">
    <source>
        <dbReference type="Proteomes" id="UP000178783"/>
    </source>
</evidence>
<reference evidence="2 3" key="1">
    <citation type="journal article" date="2016" name="Nat. Commun.">
        <title>Thousands of microbial genomes shed light on interconnected biogeochemical processes in an aquifer system.</title>
        <authorList>
            <person name="Anantharaman K."/>
            <person name="Brown C.T."/>
            <person name="Hug L.A."/>
            <person name="Sharon I."/>
            <person name="Castelle C.J."/>
            <person name="Probst A.J."/>
            <person name="Thomas B.C."/>
            <person name="Singh A."/>
            <person name="Wilkins M.J."/>
            <person name="Karaoz U."/>
            <person name="Brodie E.L."/>
            <person name="Williams K.H."/>
            <person name="Hubbard S.S."/>
            <person name="Banfield J.F."/>
        </authorList>
    </citation>
    <scope>NUCLEOTIDE SEQUENCE [LARGE SCALE GENOMIC DNA]</scope>
</reference>
<accession>A0A1F5SB03</accession>
<dbReference type="STRING" id="1797989.A3H66_01525"/>
<feature type="region of interest" description="Disordered" evidence="1">
    <location>
        <begin position="273"/>
        <end position="310"/>
    </location>
</feature>
<dbReference type="PANTHER" id="PTHR40084:SF1">
    <property type="entry name" value="PHOSPHOTRANSFERASE"/>
    <property type="match status" value="1"/>
</dbReference>
<evidence type="ECO:0000313" key="2">
    <source>
        <dbReference type="EMBL" id="OGF23633.1"/>
    </source>
</evidence>
<proteinExistence type="predicted"/>
<dbReference type="Gene3D" id="3.20.20.140">
    <property type="entry name" value="Metal-dependent hydrolases"/>
    <property type="match status" value="1"/>
</dbReference>
<name>A0A1F5SB03_9BACT</name>
<dbReference type="SUPFAM" id="SSF89550">
    <property type="entry name" value="PHP domain-like"/>
    <property type="match status" value="1"/>
</dbReference>
<sequence>MQQILDLHIHSKYSRSCSPELTLSNIDAVCRTKGVDIIATGDFTYPEWFSDIKNKLEEIPPFNLPLSKGENGDVPLLMKEGVGGGLYKLKSARDDKVKFILSTEVALIYKDGGKVRRIHLVIHAPNLEAAEELNEYLDKDFNIRSDGRPILGMSAPDLMKLCLGIDQRFLIYPAHIWTPWFAVFGSKSGFDKMEECFHEYAKNVYAIETGLSSDPEMNWRLSALDKLTILSNSDAHSLPNIAREANVFEMKNISYDEIYEIIKNKKIYKGMNPRPRYAESSGGTSPRLWPTAREASLRGDDKRRGGSGDNSKNIGVKYTIEFYPEEGMYHYDGHRACGVSFTPEQTKKHKGVCPVCKKSLTIGVMNRVDELADRPAFASQSGATAGKPASLGKTNRVAMSMPALTIADRGAATDITAGSNPPLGQAGFVKLVELDKIIAEAMDIKSRQSGKVQAEYRNLIKQGGNELNILLNISPEDLGKMTDAAVAEGIKRVRQGRLIIKPGFDGQYGEIRIFDQQEKKKNQQKSLFEYTPQ</sequence>
<evidence type="ECO:0008006" key="4">
    <source>
        <dbReference type="Google" id="ProtNLM"/>
    </source>
</evidence>